<evidence type="ECO:0000256" key="1">
    <source>
        <dbReference type="RuleBase" id="RU003494"/>
    </source>
</evidence>
<comment type="similarity">
    <text evidence="1">Belongs to the GST superfamily.</text>
</comment>
<protein>
    <submittedName>
        <fullName evidence="4">Glutathione S-transferase</fullName>
    </submittedName>
</protein>
<dbReference type="Gene3D" id="1.20.1050.10">
    <property type="match status" value="1"/>
</dbReference>
<organism evidence="4 5">
    <name type="scientific">Faucicola atlantae</name>
    <dbReference type="NCBI Taxonomy" id="34059"/>
    <lineage>
        <taxon>Bacteria</taxon>
        <taxon>Pseudomonadati</taxon>
        <taxon>Pseudomonadota</taxon>
        <taxon>Gammaproteobacteria</taxon>
        <taxon>Moraxellales</taxon>
        <taxon>Moraxellaceae</taxon>
        <taxon>Faucicola</taxon>
    </lineage>
</organism>
<accession>A0A1B8QCH4</accession>
<sequence length="207" mass="23516">MKLYGMPGACSMVPHTALEWAKADYELKLVDHATLKSPEYRAMNPQGAVPMIVDGGFILTQNVAVLNYLNLRYPTAQLFGTGDYQRQAKALQWLAFCNADVHKRFMPIFSPEDMVSDRAAQAELKDKAKDRIAKLLDHPNETLRQQDFLIGEKTIADVYLYVMLRWSSENDIIAERHDALRAFIQRMEQDQGVQAVLEQEGLDKVGQ</sequence>
<dbReference type="SFLD" id="SFLDS00019">
    <property type="entry name" value="Glutathione_Transferase_(cytos"/>
    <property type="match status" value="1"/>
</dbReference>
<dbReference type="SFLD" id="SFLDG01150">
    <property type="entry name" value="Main.1:_Beta-like"/>
    <property type="match status" value="1"/>
</dbReference>
<dbReference type="SFLD" id="SFLDG00358">
    <property type="entry name" value="Main_(cytGST)"/>
    <property type="match status" value="1"/>
</dbReference>
<dbReference type="InterPro" id="IPR036282">
    <property type="entry name" value="Glutathione-S-Trfase_C_sf"/>
</dbReference>
<dbReference type="AlphaFoldDB" id="A0A1B8QCH4"/>
<comment type="caution">
    <text evidence="4">The sequence shown here is derived from an EMBL/GenBank/DDBJ whole genome shotgun (WGS) entry which is preliminary data.</text>
</comment>
<dbReference type="Gene3D" id="3.40.30.10">
    <property type="entry name" value="Glutaredoxin"/>
    <property type="match status" value="1"/>
</dbReference>
<dbReference type="RefSeq" id="WP_067337714.1">
    <property type="nucleotide sequence ID" value="NZ_CP171125.1"/>
</dbReference>
<keyword evidence="5" id="KW-1185">Reference proteome</keyword>
<evidence type="ECO:0000259" key="2">
    <source>
        <dbReference type="PROSITE" id="PS50404"/>
    </source>
</evidence>
<dbReference type="GO" id="GO:0016740">
    <property type="term" value="F:transferase activity"/>
    <property type="evidence" value="ECO:0007669"/>
    <property type="project" value="UniProtKB-KW"/>
</dbReference>
<evidence type="ECO:0000259" key="3">
    <source>
        <dbReference type="PROSITE" id="PS50405"/>
    </source>
</evidence>
<feature type="domain" description="GST C-terminal" evidence="3">
    <location>
        <begin position="83"/>
        <end position="207"/>
    </location>
</feature>
<feature type="domain" description="GST N-terminal" evidence="2">
    <location>
        <begin position="1"/>
        <end position="77"/>
    </location>
</feature>
<dbReference type="SUPFAM" id="SSF47616">
    <property type="entry name" value="GST C-terminal domain-like"/>
    <property type="match status" value="1"/>
</dbReference>
<evidence type="ECO:0000313" key="4">
    <source>
        <dbReference type="EMBL" id="OBX78835.1"/>
    </source>
</evidence>
<dbReference type="PANTHER" id="PTHR44051">
    <property type="entry name" value="GLUTATHIONE S-TRANSFERASE-RELATED"/>
    <property type="match status" value="1"/>
</dbReference>
<dbReference type="CDD" id="cd03057">
    <property type="entry name" value="GST_N_Beta"/>
    <property type="match status" value="1"/>
</dbReference>
<dbReference type="InterPro" id="IPR010987">
    <property type="entry name" value="Glutathione-S-Trfase_C-like"/>
</dbReference>
<name>A0A1B8QCH4_9GAMM</name>
<reference evidence="4 5" key="1">
    <citation type="submission" date="2016-06" db="EMBL/GenBank/DDBJ databases">
        <title>Draft genome of Moraxella atlantae CCUG 59586.</title>
        <authorList>
            <person name="Salva-Serra F."/>
            <person name="Engstrom-Jakobsson H."/>
            <person name="Thorell K."/>
            <person name="Gonzales-Siles L."/>
            <person name="Karlsson R."/>
            <person name="Boulund F."/>
            <person name="Engstrand L."/>
            <person name="Kristiansson E."/>
            <person name="Moore E."/>
        </authorList>
    </citation>
    <scope>NUCLEOTIDE SEQUENCE [LARGE SCALE GENOMIC DNA]</scope>
    <source>
        <strain evidence="4 5">CCUG 59586</strain>
    </source>
</reference>
<proteinExistence type="inferred from homology"/>
<dbReference type="EMBL" id="LZNA01000044">
    <property type="protein sequence ID" value="OBX78835.1"/>
    <property type="molecule type" value="Genomic_DNA"/>
</dbReference>
<dbReference type="Pfam" id="PF02798">
    <property type="entry name" value="GST_N"/>
    <property type="match status" value="1"/>
</dbReference>
<dbReference type="SUPFAM" id="SSF52833">
    <property type="entry name" value="Thioredoxin-like"/>
    <property type="match status" value="1"/>
</dbReference>
<dbReference type="InterPro" id="IPR004046">
    <property type="entry name" value="GST_C"/>
</dbReference>
<evidence type="ECO:0000313" key="5">
    <source>
        <dbReference type="Proteomes" id="UP000092616"/>
    </source>
</evidence>
<dbReference type="InterPro" id="IPR004045">
    <property type="entry name" value="Glutathione_S-Trfase_N"/>
</dbReference>
<dbReference type="Pfam" id="PF00043">
    <property type="entry name" value="GST_C"/>
    <property type="match status" value="1"/>
</dbReference>
<dbReference type="CDD" id="cd03188">
    <property type="entry name" value="GST_C_Beta"/>
    <property type="match status" value="1"/>
</dbReference>
<dbReference type="PROSITE" id="PS50404">
    <property type="entry name" value="GST_NTER"/>
    <property type="match status" value="1"/>
</dbReference>
<dbReference type="PANTHER" id="PTHR44051:SF8">
    <property type="entry name" value="GLUTATHIONE S-TRANSFERASE GSTA"/>
    <property type="match status" value="1"/>
</dbReference>
<gene>
    <name evidence="4" type="ORF">A9306_09360</name>
</gene>
<dbReference type="PROSITE" id="PS50405">
    <property type="entry name" value="GST_CTER"/>
    <property type="match status" value="1"/>
</dbReference>
<dbReference type="InterPro" id="IPR040079">
    <property type="entry name" value="Glutathione_S-Trfase"/>
</dbReference>
<keyword evidence="4" id="KW-0808">Transferase</keyword>
<dbReference type="Proteomes" id="UP000092616">
    <property type="component" value="Unassembled WGS sequence"/>
</dbReference>
<dbReference type="InterPro" id="IPR036249">
    <property type="entry name" value="Thioredoxin-like_sf"/>
</dbReference>